<keyword evidence="9 15" id="KW-0779">Telomere</keyword>
<dbReference type="InterPro" id="IPR049915">
    <property type="entry name" value="TERT_TEN"/>
</dbReference>
<dbReference type="InterPro" id="IPR021891">
    <property type="entry name" value="Telomerase_RBD"/>
</dbReference>
<feature type="domain" description="Reverse transcriptase" evidence="16">
    <location>
        <begin position="647"/>
        <end position="942"/>
    </location>
</feature>
<dbReference type="GO" id="GO:0007004">
    <property type="term" value="P:telomere maintenance via telomerase"/>
    <property type="evidence" value="ECO:0007669"/>
    <property type="project" value="TreeGrafter"/>
</dbReference>
<comment type="similarity">
    <text evidence="1 15">Belongs to the reverse transcriptase family. Telomerase subfamily.</text>
</comment>
<accession>A0AAV7BI95</accession>
<dbReference type="Gene3D" id="3.30.70.2630">
    <property type="match status" value="1"/>
</dbReference>
<dbReference type="FunFam" id="3.30.70.2630:FF:000001">
    <property type="entry name" value="Telomerase reverse transcriptase"/>
    <property type="match status" value="1"/>
</dbReference>
<proteinExistence type="inferred from homology"/>
<dbReference type="Gene3D" id="1.10.357.90">
    <property type="match status" value="1"/>
</dbReference>
<protein>
    <recommendedName>
        <fullName evidence="3 15">Telomerase reverse transcriptase</fullName>
        <ecNumber evidence="2 15">2.7.7.49</ecNumber>
    </recommendedName>
    <alternativeName>
        <fullName evidence="13 15">Telomerase catalytic subunit</fullName>
    </alternativeName>
</protein>
<dbReference type="GO" id="GO:0046872">
    <property type="term" value="F:metal ion binding"/>
    <property type="evidence" value="ECO:0007669"/>
    <property type="project" value="UniProtKB-KW"/>
</dbReference>
<sequence>MEFSGAPLLQAVYWKVFSISDYVHLLHTDSEHKVPVLQEGDTDKYKIFLSELLVCISHKAKKLSSPISFLQLSTQREVVARVIQRICEKQKKNVLAFGYGLVAEKSSFRVKFAPNICNYFPNPSTATISTSVLWETLLSRVGDDVMMHLLENCSLFMTVPPNCFYQICGQPIYKLTTEETLPSPWLKQDCSIYKANILAQHIERCSLTFKGCSLKMSTVRIQHKSARKAHGEIMAETREMHFGSAVGGAITGSRKAKRPLNFDLCDIPAKRRKTELKHTDVNLFNSITAVQKGILDSAAKNFTLSDLIEPETTIKSICTSADRTIPSDIFVDFGKMLYSNPISKEGFSKSFLINMLESNFRGSLNLIERIFMNSNVLDQDANLQVSSESKRKKKVCKRYWQMVPYFRQVIENHKLCPYNSLLKKHCPIQLIGKNKSENVHGNANEDHINTSKTNCKSRNTLEQSLSNAETVTHHSELCVDKEDEMLVDDPYALLKQHNSIWQVYTFVRECLHIVVPESLWGSSHNKCCFLRNVKMLINSVKCDTISLSELMCKMKVEDCMWVRLNKSNHFVPASEHLLREKILSKFLFWLMDTYVIQLLKAFYYITETSFQKNKLFYYRKSIWQQLQKIGIRKHMTNVKLRLMSTDELESLQQQKNISLVSRLRFIPKTNGLRPIVKMCNTFGAQQSKDLKIRKIQNFNSQIRNLFSVLNYERSKSSNLIGSSVFGLDGIYRKWKNYALKLKESNPENINYFVKTDIKEAYDSIPHSKLKEVISKVMPPYIEEVYCIRRYALLWMDTHGRIRKSFKRHVSNFVDFMPNMKCFVTHLQEGNVIHNAVLVEQSLSLNESSSKLQAFFQQIIFNHILRLNDQIFMRLIDDFLLVTPHLEQAKLFLRTLAEGIPEYGCSISINKTVVNFPIDDIPGCSSVQQLPVHSLFRWCGLLLDTKTLEVFCDYSSFSCTSVRSSLSFCHSSKAGENLRNKLLNVLRLKCHSLFLDLQLNSLRTVHINVYKILLLQAYRFHACVIQLPFNQSIKNNPLFFLTVISDMALCFYMIFKEKNKGFILGSKDASGPFPFESAQWLNCHAFITKLSKHKLMYKTLLVPLHHCKRQLSKSLPTETLGLLKELTDISLHNDFSTILD</sequence>
<dbReference type="SMART" id="SM00975">
    <property type="entry name" value="Telomerase_RBD"/>
    <property type="match status" value="1"/>
</dbReference>
<dbReference type="Proteomes" id="UP000824782">
    <property type="component" value="Unassembled WGS sequence"/>
</dbReference>
<dbReference type="EMBL" id="WNYA01000005">
    <property type="protein sequence ID" value="KAG8572341.1"/>
    <property type="molecule type" value="Genomic_DNA"/>
</dbReference>
<keyword evidence="6 15" id="KW-0548">Nucleotidyltransferase</keyword>
<dbReference type="AlphaFoldDB" id="A0AAV7BI95"/>
<evidence type="ECO:0000256" key="2">
    <source>
        <dbReference type="ARBA" id="ARBA00012493"/>
    </source>
</evidence>
<comment type="function">
    <text evidence="15">Telomerase is a ribonucleoprotein enzyme essential for the replication of chromosome termini in most eukaryotes. It elongates telomeres. It is a reverse transcriptase that adds simple sequence repeats to chromosome ends by copying a template sequence within the RNA component of the enzyme.</text>
</comment>
<evidence type="ECO:0000256" key="12">
    <source>
        <dbReference type="ARBA" id="ARBA00023274"/>
    </source>
</evidence>
<organism evidence="17 18">
    <name type="scientific">Engystomops pustulosus</name>
    <name type="common">Tungara frog</name>
    <name type="synonym">Physalaemus pustulosus</name>
    <dbReference type="NCBI Taxonomy" id="76066"/>
    <lineage>
        <taxon>Eukaryota</taxon>
        <taxon>Metazoa</taxon>
        <taxon>Chordata</taxon>
        <taxon>Craniata</taxon>
        <taxon>Vertebrata</taxon>
        <taxon>Euteleostomi</taxon>
        <taxon>Amphibia</taxon>
        <taxon>Batrachia</taxon>
        <taxon>Anura</taxon>
        <taxon>Neobatrachia</taxon>
        <taxon>Hyloidea</taxon>
        <taxon>Leptodactylidae</taxon>
        <taxon>Leiuperinae</taxon>
        <taxon>Engystomops</taxon>
    </lineage>
</organism>
<dbReference type="InterPro" id="IPR003545">
    <property type="entry name" value="Telomerase_RT"/>
</dbReference>
<dbReference type="GO" id="GO:0070034">
    <property type="term" value="F:telomerase RNA binding"/>
    <property type="evidence" value="ECO:0007669"/>
    <property type="project" value="TreeGrafter"/>
</dbReference>
<evidence type="ECO:0000259" key="16">
    <source>
        <dbReference type="PROSITE" id="PS50878"/>
    </source>
</evidence>
<comment type="catalytic activity">
    <reaction evidence="14 15">
        <text>DNA(n) + a 2'-deoxyribonucleoside 5'-triphosphate = DNA(n+1) + diphosphate</text>
        <dbReference type="Rhea" id="RHEA:22508"/>
        <dbReference type="Rhea" id="RHEA-COMP:17339"/>
        <dbReference type="Rhea" id="RHEA-COMP:17340"/>
        <dbReference type="ChEBI" id="CHEBI:33019"/>
        <dbReference type="ChEBI" id="CHEBI:61560"/>
        <dbReference type="ChEBI" id="CHEBI:173112"/>
        <dbReference type="EC" id="2.7.7.49"/>
    </reaction>
</comment>
<reference evidence="17" key="1">
    <citation type="thesis" date="2020" institute="ProQuest LLC" country="789 East Eisenhower Parkway, Ann Arbor, MI, USA">
        <title>Comparative Genomics and Chromosome Evolution.</title>
        <authorList>
            <person name="Mudd A.B."/>
        </authorList>
    </citation>
    <scope>NUCLEOTIDE SEQUENCE</scope>
    <source>
        <strain evidence="17">237g6f4</strain>
        <tissue evidence="17">Blood</tissue>
    </source>
</reference>
<evidence type="ECO:0000256" key="7">
    <source>
        <dbReference type="ARBA" id="ARBA00022723"/>
    </source>
</evidence>
<evidence type="ECO:0000256" key="8">
    <source>
        <dbReference type="ARBA" id="ARBA00022842"/>
    </source>
</evidence>
<dbReference type="GO" id="GO:0000781">
    <property type="term" value="C:chromosome, telomeric region"/>
    <property type="evidence" value="ECO:0007669"/>
    <property type="project" value="UniProtKB-SubCell"/>
</dbReference>
<dbReference type="PANTHER" id="PTHR12066">
    <property type="entry name" value="TELOMERASE REVERSE TRANSCRIPTASE"/>
    <property type="match status" value="1"/>
</dbReference>
<dbReference type="Pfam" id="PF21399">
    <property type="entry name" value="TERT_C"/>
    <property type="match status" value="1"/>
</dbReference>
<evidence type="ECO:0000256" key="4">
    <source>
        <dbReference type="ARBA" id="ARBA00022454"/>
    </source>
</evidence>
<keyword evidence="18" id="KW-1185">Reference proteome</keyword>
<comment type="caution">
    <text evidence="17">The sequence shown here is derived from an EMBL/GenBank/DDBJ whole genome shotgun (WGS) entry which is preliminary data.</text>
</comment>
<evidence type="ECO:0000256" key="1">
    <source>
        <dbReference type="ARBA" id="ARBA00008001"/>
    </source>
</evidence>
<dbReference type="Gene3D" id="1.10.132.70">
    <property type="match status" value="1"/>
</dbReference>
<dbReference type="FunFam" id="1.10.357.90:FF:000001">
    <property type="entry name" value="Telomerase reverse transcriptase"/>
    <property type="match status" value="1"/>
</dbReference>
<dbReference type="GO" id="GO:0000333">
    <property type="term" value="C:telomerase catalytic core complex"/>
    <property type="evidence" value="ECO:0007669"/>
    <property type="project" value="TreeGrafter"/>
</dbReference>
<evidence type="ECO:0000256" key="9">
    <source>
        <dbReference type="ARBA" id="ARBA00022895"/>
    </source>
</evidence>
<keyword evidence="12" id="KW-0687">Ribonucleoprotein</keyword>
<keyword evidence="11 15" id="KW-0539">Nucleus</keyword>
<dbReference type="EC" id="2.7.7.49" evidence="2 15"/>
<dbReference type="PRINTS" id="PR01365">
    <property type="entry name" value="TELOMERASERT"/>
</dbReference>
<keyword evidence="7 15" id="KW-0479">Metal-binding</keyword>
<dbReference type="InterPro" id="IPR049139">
    <property type="entry name" value="TERT_C"/>
</dbReference>
<evidence type="ECO:0000313" key="17">
    <source>
        <dbReference type="EMBL" id="KAG8572341.1"/>
    </source>
</evidence>
<dbReference type="GO" id="GO:0042162">
    <property type="term" value="F:telomeric DNA binding"/>
    <property type="evidence" value="ECO:0007669"/>
    <property type="project" value="TreeGrafter"/>
</dbReference>
<dbReference type="CDD" id="cd01648">
    <property type="entry name" value="TERT"/>
    <property type="match status" value="1"/>
</dbReference>
<dbReference type="Pfam" id="PF11474">
    <property type="entry name" value="TEN_TERT"/>
    <property type="match status" value="1"/>
</dbReference>
<evidence type="ECO:0000256" key="6">
    <source>
        <dbReference type="ARBA" id="ARBA00022695"/>
    </source>
</evidence>
<evidence type="ECO:0000256" key="3">
    <source>
        <dbReference type="ARBA" id="ARBA00016182"/>
    </source>
</evidence>
<evidence type="ECO:0000256" key="10">
    <source>
        <dbReference type="ARBA" id="ARBA00022918"/>
    </source>
</evidence>
<comment type="subcellular location">
    <subcellularLocation>
        <location evidence="15">Nucleus</location>
    </subcellularLocation>
    <subcellularLocation>
        <location evidence="15">Chromosome</location>
        <location evidence="15">Telomere</location>
    </subcellularLocation>
</comment>
<evidence type="ECO:0000313" key="18">
    <source>
        <dbReference type="Proteomes" id="UP000824782"/>
    </source>
</evidence>
<keyword evidence="8 15" id="KW-0460">Magnesium</keyword>
<evidence type="ECO:0000256" key="11">
    <source>
        <dbReference type="ARBA" id="ARBA00023242"/>
    </source>
</evidence>
<evidence type="ECO:0000256" key="5">
    <source>
        <dbReference type="ARBA" id="ARBA00022679"/>
    </source>
</evidence>
<dbReference type="GO" id="GO:0003720">
    <property type="term" value="F:telomerase activity"/>
    <property type="evidence" value="ECO:0007669"/>
    <property type="project" value="InterPro"/>
</dbReference>
<keyword evidence="10 15" id="KW-0695">RNA-directed DNA polymerase</keyword>
<dbReference type="Pfam" id="PF12009">
    <property type="entry name" value="Telomerase_RBD"/>
    <property type="match status" value="1"/>
</dbReference>
<dbReference type="PROSITE" id="PS50878">
    <property type="entry name" value="RT_POL"/>
    <property type="match status" value="1"/>
</dbReference>
<gene>
    <name evidence="17" type="ORF">GDO81_012025</name>
</gene>
<dbReference type="InterPro" id="IPR000477">
    <property type="entry name" value="RT_dom"/>
</dbReference>
<evidence type="ECO:0000256" key="15">
    <source>
        <dbReference type="RuleBase" id="RU365061"/>
    </source>
</evidence>
<evidence type="ECO:0000256" key="13">
    <source>
        <dbReference type="ARBA" id="ARBA00032044"/>
    </source>
</evidence>
<keyword evidence="5 15" id="KW-0808">Transferase</keyword>
<evidence type="ECO:0000256" key="14">
    <source>
        <dbReference type="ARBA" id="ARBA00048173"/>
    </source>
</evidence>
<keyword evidence="4 15" id="KW-0158">Chromosome</keyword>
<dbReference type="PANTHER" id="PTHR12066:SF0">
    <property type="entry name" value="TELOMERASE REVERSE TRANSCRIPTASE"/>
    <property type="match status" value="1"/>
</dbReference>
<name>A0AAV7BI95_ENGPU</name>